<name>A0AC34G1Y2_9BILA</name>
<evidence type="ECO:0000313" key="1">
    <source>
        <dbReference type="Proteomes" id="UP000887579"/>
    </source>
</evidence>
<proteinExistence type="predicted"/>
<dbReference type="Proteomes" id="UP000887579">
    <property type="component" value="Unplaced"/>
</dbReference>
<evidence type="ECO:0000313" key="2">
    <source>
        <dbReference type="WBParaSite" id="ES5_v2.g23742.t1"/>
    </source>
</evidence>
<protein>
    <submittedName>
        <fullName evidence="2">Uncharacterized protein</fullName>
    </submittedName>
</protein>
<reference evidence="2" key="1">
    <citation type="submission" date="2022-11" db="UniProtKB">
        <authorList>
            <consortium name="WormBaseParasite"/>
        </authorList>
    </citation>
    <scope>IDENTIFICATION</scope>
</reference>
<sequence length="51" mass="5722">MSNDDDSILNIPLFSAEEVPAPFDSSRYVIPLIYPGEYVEEDGFQNVAIED</sequence>
<organism evidence="1 2">
    <name type="scientific">Panagrolaimus sp. ES5</name>
    <dbReference type="NCBI Taxonomy" id="591445"/>
    <lineage>
        <taxon>Eukaryota</taxon>
        <taxon>Metazoa</taxon>
        <taxon>Ecdysozoa</taxon>
        <taxon>Nematoda</taxon>
        <taxon>Chromadorea</taxon>
        <taxon>Rhabditida</taxon>
        <taxon>Tylenchina</taxon>
        <taxon>Panagrolaimomorpha</taxon>
        <taxon>Panagrolaimoidea</taxon>
        <taxon>Panagrolaimidae</taxon>
        <taxon>Panagrolaimus</taxon>
    </lineage>
</organism>
<accession>A0AC34G1Y2</accession>
<dbReference type="WBParaSite" id="ES5_v2.g23742.t1">
    <property type="protein sequence ID" value="ES5_v2.g23742.t1"/>
    <property type="gene ID" value="ES5_v2.g23742"/>
</dbReference>